<feature type="region of interest" description="Disordered" evidence="1">
    <location>
        <begin position="268"/>
        <end position="316"/>
    </location>
</feature>
<feature type="region of interest" description="Disordered" evidence="1">
    <location>
        <begin position="123"/>
        <end position="158"/>
    </location>
</feature>
<dbReference type="eggNOG" id="ENOG502QX1Q">
    <property type="taxonomic scope" value="Eukaryota"/>
</dbReference>
<dbReference type="EMBL" id="CR940352">
    <property type="protein sequence ID" value="CAI75864.1"/>
    <property type="molecule type" value="Genomic_DNA"/>
</dbReference>
<organism evidence="3 4">
    <name type="scientific">Theileria annulata</name>
    <dbReference type="NCBI Taxonomy" id="5874"/>
    <lineage>
        <taxon>Eukaryota</taxon>
        <taxon>Sar</taxon>
        <taxon>Alveolata</taxon>
        <taxon>Apicomplexa</taxon>
        <taxon>Aconoidasida</taxon>
        <taxon>Piroplasmida</taxon>
        <taxon>Theileriidae</taxon>
        <taxon>Theileria</taxon>
    </lineage>
</organism>
<dbReference type="Proteomes" id="UP000001950">
    <property type="component" value="Chromosome 3"/>
</dbReference>
<name>Q4UBD7_THEAN</name>
<evidence type="ECO:0000313" key="3">
    <source>
        <dbReference type="EMBL" id="CAI75864.1"/>
    </source>
</evidence>
<dbReference type="GeneID" id="3864823"/>
<proteinExistence type="predicted"/>
<dbReference type="KEGG" id="tan:TA18755"/>
<dbReference type="RefSeq" id="XP_955340.1">
    <property type="nucleotide sequence ID" value="XM_950247.1"/>
</dbReference>
<accession>Q4UBD7</accession>
<dbReference type="OrthoDB" id="10456629at2759"/>
<evidence type="ECO:0000256" key="2">
    <source>
        <dbReference type="SAM" id="SignalP"/>
    </source>
</evidence>
<gene>
    <name evidence="3" type="ORF">TA18755</name>
</gene>
<sequence length="316" mass="36323">MNVLLIVSLYFTLGSCIVLRLPLSIEDSKNFSISRLCVHDYEQEDNESHPYVITTYEANNKLFHEVYYHGVLIFSANFSDLDENQHSYVNYGYSNDPNDENTADGGDNEYVSQLLGTYENYQANQNDTKNNLKDEDNKNKIKDEDNKNKIKDGSHDEHTKELISTGKIRRLLSIMELKREIMLFVYTLTWDVDQYSQRIEKILIISDDVINSVINQNLHITTEFDNVPRCVKIIKNILTRDPAKRKSYDDLDQVDDVPYLIKGNDISPEKTKKEVEQIINNPTNGSGISEQDLKEAGPSGTSTSRLYHPDDYSDSD</sequence>
<feature type="compositionally biased region" description="Basic and acidic residues" evidence="1">
    <location>
        <begin position="130"/>
        <end position="158"/>
    </location>
</feature>
<evidence type="ECO:0000313" key="4">
    <source>
        <dbReference type="Proteomes" id="UP000001950"/>
    </source>
</evidence>
<feature type="compositionally biased region" description="Basic and acidic residues" evidence="1">
    <location>
        <begin position="307"/>
        <end position="316"/>
    </location>
</feature>
<feature type="signal peptide" evidence="2">
    <location>
        <begin position="1"/>
        <end position="16"/>
    </location>
</feature>
<keyword evidence="2" id="KW-0732">Signal</keyword>
<dbReference type="OMA" id="YYHGVLI"/>
<feature type="compositionally biased region" description="Polar residues" evidence="1">
    <location>
        <begin position="278"/>
        <end position="289"/>
    </location>
</feature>
<dbReference type="InParanoid" id="Q4UBD7"/>
<protein>
    <submittedName>
        <fullName evidence="3">Theileria-specific conserved protein, putative</fullName>
    </submittedName>
</protein>
<keyword evidence="4" id="KW-1185">Reference proteome</keyword>
<evidence type="ECO:0000256" key="1">
    <source>
        <dbReference type="SAM" id="MobiDB-lite"/>
    </source>
</evidence>
<dbReference type="VEuPathDB" id="PiroplasmaDB:TA18755"/>
<reference evidence="3 4" key="1">
    <citation type="journal article" date="2005" name="Science">
        <title>Genome of the host-cell transforming parasite Theileria annulata compared with T. parva.</title>
        <authorList>
            <person name="Pain A."/>
            <person name="Renauld H."/>
            <person name="Berriman M."/>
            <person name="Murphy L."/>
            <person name="Yeats C.A."/>
            <person name="Weir W."/>
            <person name="Kerhornou A."/>
            <person name="Aslett M."/>
            <person name="Bishop R."/>
            <person name="Bouchier C."/>
            <person name="Cochet M."/>
            <person name="Coulson R.M.R."/>
            <person name="Cronin A."/>
            <person name="de Villiers E.P."/>
            <person name="Fraser A."/>
            <person name="Fosker N."/>
            <person name="Gardner M."/>
            <person name="Goble A."/>
            <person name="Griffiths-Jones S."/>
            <person name="Harris D.E."/>
            <person name="Katzer F."/>
            <person name="Larke N."/>
            <person name="Lord A."/>
            <person name="Maser P."/>
            <person name="McKellar S."/>
            <person name="Mooney P."/>
            <person name="Morton F."/>
            <person name="Nene V."/>
            <person name="O'Neil S."/>
            <person name="Price C."/>
            <person name="Quail M.A."/>
            <person name="Rabbinowitsch E."/>
            <person name="Rawlings N.D."/>
            <person name="Rutter S."/>
            <person name="Saunders D."/>
            <person name="Seeger K."/>
            <person name="Shah T."/>
            <person name="Squares R."/>
            <person name="Squares S."/>
            <person name="Tivey A."/>
            <person name="Walker A.R."/>
            <person name="Woodward J."/>
            <person name="Dobbelaere D.A.E."/>
            <person name="Langsley G."/>
            <person name="Rajandream M.A."/>
            <person name="McKeever D."/>
            <person name="Shiels B."/>
            <person name="Tait A."/>
            <person name="Barrell B.G."/>
            <person name="Hall N."/>
        </authorList>
    </citation>
    <scope>NUCLEOTIDE SEQUENCE [LARGE SCALE GENOMIC DNA]</scope>
    <source>
        <strain evidence="4">Ankara</strain>
    </source>
</reference>
<dbReference type="AlphaFoldDB" id="Q4UBD7"/>
<dbReference type="SMR" id="Q4UBD7"/>
<feature type="chain" id="PRO_5004244882" evidence="2">
    <location>
        <begin position="17"/>
        <end position="316"/>
    </location>
</feature>